<organism evidence="2 3">
    <name type="scientific">Rhodococcus maanshanensis</name>
    <dbReference type="NCBI Taxonomy" id="183556"/>
    <lineage>
        <taxon>Bacteria</taxon>
        <taxon>Bacillati</taxon>
        <taxon>Actinomycetota</taxon>
        <taxon>Actinomycetes</taxon>
        <taxon>Mycobacteriales</taxon>
        <taxon>Nocardiaceae</taxon>
        <taxon>Rhodococcus</taxon>
    </lineage>
</organism>
<name>A0A1H7FEK5_9NOCA</name>
<dbReference type="InterPro" id="IPR038071">
    <property type="entry name" value="UROD/MetE-like_sf"/>
</dbReference>
<keyword evidence="3" id="KW-1185">Reference proteome</keyword>
<evidence type="ECO:0000313" key="2">
    <source>
        <dbReference type="EMBL" id="SEK22510.1"/>
    </source>
</evidence>
<dbReference type="AlphaFoldDB" id="A0A1H7FEK5"/>
<dbReference type="Proteomes" id="UP000198677">
    <property type="component" value="Unassembled WGS sequence"/>
</dbReference>
<dbReference type="EMBL" id="FOAW01000001">
    <property type="protein sequence ID" value="SEK22510.1"/>
    <property type="molecule type" value="Genomic_DNA"/>
</dbReference>
<dbReference type="Gene3D" id="3.20.20.210">
    <property type="match status" value="1"/>
</dbReference>
<dbReference type="OrthoDB" id="5242426at2"/>
<sequence length="340" mass="35201">MTGPSIPVGVATGVGSWPGTDPREAAAIVVGELPALPHLVELPDRGVGADMIGRAAALLVDLPLDTSTTAYRLAQRPGAVTRRARDLLRRDLDALEEAWEVAGRRGTDQPVKVQSVGPLTLAAQVELSGGHRVLTDAGALRDLAESLAEGLSVHVAEVARRLGSPVVVQLDEPGLPAVLAGSLAGVSILQTPRAMPEPEALAFLSSVIDRLESPVLVHSCAAGLPLALLRRSGAAMIGLDMSELTVADLDGVGELLEDGIALALGLVPTLGPEPAPGWRELAQPAVTLVDRLGFPRSVLATQVTVTPRCGLAGASPEWARVALRRAAELTRAFADGAEFD</sequence>
<protein>
    <submittedName>
        <fullName evidence="2">Cobalamin-independent synthase, Catalytic domain</fullName>
    </submittedName>
</protein>
<dbReference type="InterPro" id="IPR002629">
    <property type="entry name" value="Met_Synth_C/arc"/>
</dbReference>
<dbReference type="SUPFAM" id="SSF51726">
    <property type="entry name" value="UROD/MetE-like"/>
    <property type="match status" value="1"/>
</dbReference>
<dbReference type="GO" id="GO:0009086">
    <property type="term" value="P:methionine biosynthetic process"/>
    <property type="evidence" value="ECO:0007669"/>
    <property type="project" value="InterPro"/>
</dbReference>
<reference evidence="3" key="1">
    <citation type="submission" date="2016-10" db="EMBL/GenBank/DDBJ databases">
        <authorList>
            <person name="Varghese N."/>
            <person name="Submissions S."/>
        </authorList>
    </citation>
    <scope>NUCLEOTIDE SEQUENCE [LARGE SCALE GENOMIC DNA]</scope>
    <source>
        <strain evidence="3">DSM 44675</strain>
    </source>
</reference>
<gene>
    <name evidence="2" type="ORF">SAMN05444583_101102</name>
</gene>
<dbReference type="GO" id="GO:0008270">
    <property type="term" value="F:zinc ion binding"/>
    <property type="evidence" value="ECO:0007669"/>
    <property type="project" value="InterPro"/>
</dbReference>
<dbReference type="Pfam" id="PF01717">
    <property type="entry name" value="Meth_synt_2"/>
    <property type="match status" value="1"/>
</dbReference>
<proteinExistence type="predicted"/>
<dbReference type="GO" id="GO:0003871">
    <property type="term" value="F:5-methyltetrahydropteroyltriglutamate-homocysteine S-methyltransferase activity"/>
    <property type="evidence" value="ECO:0007669"/>
    <property type="project" value="InterPro"/>
</dbReference>
<accession>A0A1H7FEK5</accession>
<dbReference type="CDD" id="cd03310">
    <property type="entry name" value="CIMS_like"/>
    <property type="match status" value="1"/>
</dbReference>
<dbReference type="RefSeq" id="WP_072750210.1">
    <property type="nucleotide sequence ID" value="NZ_FOAW01000001.1"/>
</dbReference>
<evidence type="ECO:0000313" key="3">
    <source>
        <dbReference type="Proteomes" id="UP000198677"/>
    </source>
</evidence>
<feature type="domain" description="Cobalamin-independent methionine synthase MetE C-terminal/archaeal" evidence="1">
    <location>
        <begin position="12"/>
        <end position="330"/>
    </location>
</feature>
<evidence type="ECO:0000259" key="1">
    <source>
        <dbReference type="Pfam" id="PF01717"/>
    </source>
</evidence>